<feature type="transmembrane region" description="Helical" evidence="1">
    <location>
        <begin position="295"/>
        <end position="317"/>
    </location>
</feature>
<evidence type="ECO:0000256" key="1">
    <source>
        <dbReference type="SAM" id="Phobius"/>
    </source>
</evidence>
<dbReference type="PANTHER" id="PTHR12459:SF6">
    <property type="entry name" value="GB|AAD46013.1"/>
    <property type="match status" value="1"/>
</dbReference>
<comment type="caution">
    <text evidence="2">The sequence shown here is derived from an EMBL/GenBank/DDBJ whole genome shotgun (WGS) entry which is preliminary data.</text>
</comment>
<keyword evidence="1" id="KW-0472">Membrane</keyword>
<sequence>MLGSFVAIYKFILNALPILLPPPIQSISPARLRSQLRSQLASSSTSATPFHDDEDDLDGELPLPNVHYSPERHARLSTSAQQHQLWVRKKTRRWYSILAGAMAGGISILFEKRSNRLGIAQQMFVRGLQGSYNAFSSKRGFKIPHGDVIVFTLCCSQIMYSFILRPDTLPRSYCNWIQAACKVPREAVSMNKDLVREGFFDVSLLDRILAGNNVAPGNRAELLARRAAALAPVPDFGPRFGPCSAVHPMQDSCLTDKIPRWFLVFRWMLPLYGALHFVPMILFKRNVVLRAPLKMFIKAALGSARSSAFLACFVLIYQNLFCFKHNMYTYLTALRKSPLRTRSGLSYLLALIAKRLPQSVVDLMIGKFSFWVLAASTGLSLFVEEKRRRAELAMYVLPKALESAWVMARGKGLVFNMGRSGDVLLTSIGMGMVMTIYQNDPQHLSGLVRRILYQFIGPN</sequence>
<proteinExistence type="predicted"/>
<keyword evidence="3" id="KW-1185">Reference proteome</keyword>
<organism evidence="2 3">
    <name type="scientific">Cerrena zonata</name>
    <dbReference type="NCBI Taxonomy" id="2478898"/>
    <lineage>
        <taxon>Eukaryota</taxon>
        <taxon>Fungi</taxon>
        <taxon>Dikarya</taxon>
        <taxon>Basidiomycota</taxon>
        <taxon>Agaricomycotina</taxon>
        <taxon>Agaricomycetes</taxon>
        <taxon>Polyporales</taxon>
        <taxon>Cerrenaceae</taxon>
        <taxon>Cerrena</taxon>
    </lineage>
</organism>
<protein>
    <recommendedName>
        <fullName evidence="4">Transmembrane protein 135 N-terminal domain-containing protein</fullName>
    </recommendedName>
</protein>
<dbReference type="EMBL" id="JASBNA010000035">
    <property type="protein sequence ID" value="KAK7682575.1"/>
    <property type="molecule type" value="Genomic_DNA"/>
</dbReference>
<accession>A0AAW0FMJ6</accession>
<dbReference type="Proteomes" id="UP001385951">
    <property type="component" value="Unassembled WGS sequence"/>
</dbReference>
<name>A0AAW0FMJ6_9APHY</name>
<evidence type="ECO:0008006" key="4">
    <source>
        <dbReference type="Google" id="ProtNLM"/>
    </source>
</evidence>
<keyword evidence="1" id="KW-0812">Transmembrane</keyword>
<dbReference type="PANTHER" id="PTHR12459">
    <property type="entry name" value="TRANSMEMBRANE PROTEIN 135-RELATED"/>
    <property type="match status" value="1"/>
</dbReference>
<evidence type="ECO:0000313" key="2">
    <source>
        <dbReference type="EMBL" id="KAK7682575.1"/>
    </source>
</evidence>
<dbReference type="AlphaFoldDB" id="A0AAW0FMJ6"/>
<feature type="transmembrane region" description="Helical" evidence="1">
    <location>
        <begin position="261"/>
        <end position="283"/>
    </location>
</feature>
<evidence type="ECO:0000313" key="3">
    <source>
        <dbReference type="Proteomes" id="UP001385951"/>
    </source>
</evidence>
<dbReference type="InterPro" id="IPR026749">
    <property type="entry name" value="Tmem135"/>
</dbReference>
<gene>
    <name evidence="2" type="ORF">QCA50_014375</name>
</gene>
<reference evidence="2 3" key="1">
    <citation type="submission" date="2022-09" db="EMBL/GenBank/DDBJ databases">
        <authorList>
            <person name="Palmer J.M."/>
        </authorList>
    </citation>
    <scope>NUCLEOTIDE SEQUENCE [LARGE SCALE GENOMIC DNA]</scope>
    <source>
        <strain evidence="2 3">DSM 7382</strain>
    </source>
</reference>
<feature type="transmembrane region" description="Helical" evidence="1">
    <location>
        <begin position="364"/>
        <end position="383"/>
    </location>
</feature>
<keyword evidence="1" id="KW-1133">Transmembrane helix</keyword>